<dbReference type="InterPro" id="IPR000014">
    <property type="entry name" value="PAS"/>
</dbReference>
<keyword evidence="1" id="KW-0812">Transmembrane</keyword>
<keyword evidence="1" id="KW-1133">Transmembrane helix</keyword>
<comment type="caution">
    <text evidence="3">The sequence shown here is derived from an EMBL/GenBank/DDBJ whole genome shotgun (WGS) entry which is preliminary data.</text>
</comment>
<dbReference type="InterPro" id="IPR035965">
    <property type="entry name" value="PAS-like_dom_sf"/>
</dbReference>
<dbReference type="AlphaFoldDB" id="A0A8J7D0S6"/>
<protein>
    <submittedName>
        <fullName evidence="3">PAS domain-containing protein</fullName>
    </submittedName>
</protein>
<dbReference type="SUPFAM" id="SSF55785">
    <property type="entry name" value="PYP-like sensor domain (PAS domain)"/>
    <property type="match status" value="1"/>
</dbReference>
<dbReference type="Gene3D" id="3.30.450.20">
    <property type="entry name" value="PAS domain"/>
    <property type="match status" value="1"/>
</dbReference>
<accession>A0A8J7D0S6</accession>
<name>A0A8J7D0S6_9RHOB</name>
<evidence type="ECO:0000259" key="2">
    <source>
        <dbReference type="Pfam" id="PF08447"/>
    </source>
</evidence>
<feature type="domain" description="PAS fold-3" evidence="2">
    <location>
        <begin position="39"/>
        <end position="107"/>
    </location>
</feature>
<evidence type="ECO:0000256" key="1">
    <source>
        <dbReference type="SAM" id="Phobius"/>
    </source>
</evidence>
<keyword evidence="1" id="KW-0472">Membrane</keyword>
<dbReference type="Pfam" id="PF08447">
    <property type="entry name" value="PAS_3"/>
    <property type="match status" value="1"/>
</dbReference>
<sequence length="421" mass="47205">MADDNATRPAAAPGRNAEFHISELFFSRTDHRGVIASGNAVFQRISGFTYEELLNAPHKVVRHSDMPKAVFWLLWHRLQKGEPIGAYVKNKTKGGGYYWVFAVVMPITGGYLSVRLKPSSKMFEKVQGIYKTLRDKELAAPSEITPEASAQDMIARLKQAGYPNYVAFMAAGLTAELMSRDKIGGKPVDDRLEAFDTMSRAVGEIFAEANALYADFRRIEQIPVNLRLQASRCEASGGPVSVISANYSNLAREALAFAERFTDFGQRVLDEISLGLFMMGSARLQREMTAAFRAEAALESPVDHEREMALLSAHMKRCGEMARSTVTRIQEQCENFIDDSRRMRRFISGLDVTRVTCRIETGWLPDDDGGFHDIIDKLDAFHEDVERRMKRIDALNDNIIERTTTLLNRPARRNPAATAAQ</sequence>
<dbReference type="NCBIfam" id="TIGR00229">
    <property type="entry name" value="sensory_box"/>
    <property type="match status" value="1"/>
</dbReference>
<dbReference type="InterPro" id="IPR013655">
    <property type="entry name" value="PAS_fold_3"/>
</dbReference>
<reference evidence="3" key="1">
    <citation type="submission" date="2020-09" db="EMBL/GenBank/DDBJ databases">
        <title>A novel bacterium of genus Mangrovicoccus, isolated from South China Sea.</title>
        <authorList>
            <person name="Huang H."/>
            <person name="Mo K."/>
            <person name="Hu Y."/>
        </authorList>
    </citation>
    <scope>NUCLEOTIDE SEQUENCE</scope>
    <source>
        <strain evidence="3">HB182678</strain>
    </source>
</reference>
<dbReference type="EMBL" id="JACVXA010000063">
    <property type="protein sequence ID" value="MBE3639898.1"/>
    <property type="molecule type" value="Genomic_DNA"/>
</dbReference>
<feature type="transmembrane region" description="Helical" evidence="1">
    <location>
        <begin position="96"/>
        <end position="114"/>
    </location>
</feature>
<keyword evidence="4" id="KW-1185">Reference proteome</keyword>
<organism evidence="3 4">
    <name type="scientific">Mangrovicoccus algicola</name>
    <dbReference type="NCBI Taxonomy" id="2771008"/>
    <lineage>
        <taxon>Bacteria</taxon>
        <taxon>Pseudomonadati</taxon>
        <taxon>Pseudomonadota</taxon>
        <taxon>Alphaproteobacteria</taxon>
        <taxon>Rhodobacterales</taxon>
        <taxon>Paracoccaceae</taxon>
        <taxon>Mangrovicoccus</taxon>
    </lineage>
</organism>
<dbReference type="Proteomes" id="UP000609121">
    <property type="component" value="Unassembled WGS sequence"/>
</dbReference>
<proteinExistence type="predicted"/>
<gene>
    <name evidence="3" type="ORF">ICN82_16975</name>
</gene>
<dbReference type="CDD" id="cd00130">
    <property type="entry name" value="PAS"/>
    <property type="match status" value="1"/>
</dbReference>
<evidence type="ECO:0000313" key="3">
    <source>
        <dbReference type="EMBL" id="MBE3639898.1"/>
    </source>
</evidence>
<evidence type="ECO:0000313" key="4">
    <source>
        <dbReference type="Proteomes" id="UP000609121"/>
    </source>
</evidence>